<sequence>MNTQVAAEIAEEYLARWRRLAVYSELAVMEENGDKDWENVVGRNGEEHKVLMYVLPEADDCLRMVVAVNDTRLRSAVTPLTRDAIMRPDGAYVE</sequence>
<gene>
    <name evidence="1" type="ORF">GCM10012278_53250</name>
</gene>
<dbReference type="RefSeq" id="WP_189141427.1">
    <property type="nucleotide sequence ID" value="NZ_BMNK01000009.1"/>
</dbReference>
<dbReference type="AlphaFoldDB" id="A0A918E6F4"/>
<protein>
    <submittedName>
        <fullName evidence="1">Uncharacterized protein</fullName>
    </submittedName>
</protein>
<organism evidence="1 2">
    <name type="scientific">Nonomuraea glycinis</name>
    <dbReference type="NCBI Taxonomy" id="2047744"/>
    <lineage>
        <taxon>Bacteria</taxon>
        <taxon>Bacillati</taxon>
        <taxon>Actinomycetota</taxon>
        <taxon>Actinomycetes</taxon>
        <taxon>Streptosporangiales</taxon>
        <taxon>Streptosporangiaceae</taxon>
        <taxon>Nonomuraea</taxon>
    </lineage>
</organism>
<reference evidence="1" key="2">
    <citation type="submission" date="2020-09" db="EMBL/GenBank/DDBJ databases">
        <authorList>
            <person name="Sun Q."/>
            <person name="Zhou Y."/>
        </authorList>
    </citation>
    <scope>NUCLEOTIDE SEQUENCE</scope>
    <source>
        <strain evidence="1">CGMCC 4.7430</strain>
    </source>
</reference>
<evidence type="ECO:0000313" key="1">
    <source>
        <dbReference type="EMBL" id="GGP11057.1"/>
    </source>
</evidence>
<dbReference type="Proteomes" id="UP000660745">
    <property type="component" value="Unassembled WGS sequence"/>
</dbReference>
<evidence type="ECO:0000313" key="2">
    <source>
        <dbReference type="Proteomes" id="UP000660745"/>
    </source>
</evidence>
<proteinExistence type="predicted"/>
<accession>A0A918E6F4</accession>
<reference evidence="1" key="1">
    <citation type="journal article" date="2014" name="Int. J. Syst. Evol. Microbiol.">
        <title>Complete genome sequence of Corynebacterium casei LMG S-19264T (=DSM 44701T), isolated from a smear-ripened cheese.</title>
        <authorList>
            <consortium name="US DOE Joint Genome Institute (JGI-PGF)"/>
            <person name="Walter F."/>
            <person name="Albersmeier A."/>
            <person name="Kalinowski J."/>
            <person name="Ruckert C."/>
        </authorList>
    </citation>
    <scope>NUCLEOTIDE SEQUENCE</scope>
    <source>
        <strain evidence="1">CGMCC 4.7430</strain>
    </source>
</reference>
<comment type="caution">
    <text evidence="1">The sequence shown here is derived from an EMBL/GenBank/DDBJ whole genome shotgun (WGS) entry which is preliminary data.</text>
</comment>
<keyword evidence="2" id="KW-1185">Reference proteome</keyword>
<dbReference type="EMBL" id="BMNK01000009">
    <property type="protein sequence ID" value="GGP11057.1"/>
    <property type="molecule type" value="Genomic_DNA"/>
</dbReference>
<name>A0A918E6F4_9ACTN</name>